<reference evidence="1" key="1">
    <citation type="submission" date="2014-09" db="EMBL/GenBank/DDBJ databases">
        <authorList>
            <person name="Magalhaes I.L.F."/>
            <person name="Oliveira U."/>
            <person name="Santos F.R."/>
            <person name="Vidigal T.H.D.A."/>
            <person name="Brescovit A.D."/>
            <person name="Santos A.J."/>
        </authorList>
    </citation>
    <scope>NUCLEOTIDE SEQUENCE</scope>
    <source>
        <tissue evidence="1">Shoot tissue taken approximately 20 cm above the soil surface</tissue>
    </source>
</reference>
<proteinExistence type="predicted"/>
<evidence type="ECO:0000313" key="1">
    <source>
        <dbReference type="EMBL" id="JAD18036.1"/>
    </source>
</evidence>
<dbReference type="AlphaFoldDB" id="A0A0A9TXL8"/>
<protein>
    <submittedName>
        <fullName evidence="1">Uncharacterized protein</fullName>
    </submittedName>
</protein>
<accession>A0A0A9TXL8</accession>
<reference evidence="1" key="2">
    <citation type="journal article" date="2015" name="Data Brief">
        <title>Shoot transcriptome of the giant reed, Arundo donax.</title>
        <authorList>
            <person name="Barrero R.A."/>
            <person name="Guerrero F.D."/>
            <person name="Moolhuijzen P."/>
            <person name="Goolsby J.A."/>
            <person name="Tidwell J."/>
            <person name="Bellgard S.E."/>
            <person name="Bellgard M.I."/>
        </authorList>
    </citation>
    <scope>NUCLEOTIDE SEQUENCE</scope>
    <source>
        <tissue evidence="1">Shoot tissue taken approximately 20 cm above the soil surface</tissue>
    </source>
</reference>
<organism evidence="1">
    <name type="scientific">Arundo donax</name>
    <name type="common">Giant reed</name>
    <name type="synonym">Donax arundinaceus</name>
    <dbReference type="NCBI Taxonomy" id="35708"/>
    <lineage>
        <taxon>Eukaryota</taxon>
        <taxon>Viridiplantae</taxon>
        <taxon>Streptophyta</taxon>
        <taxon>Embryophyta</taxon>
        <taxon>Tracheophyta</taxon>
        <taxon>Spermatophyta</taxon>
        <taxon>Magnoliopsida</taxon>
        <taxon>Liliopsida</taxon>
        <taxon>Poales</taxon>
        <taxon>Poaceae</taxon>
        <taxon>PACMAD clade</taxon>
        <taxon>Arundinoideae</taxon>
        <taxon>Arundineae</taxon>
        <taxon>Arundo</taxon>
    </lineage>
</organism>
<dbReference type="EMBL" id="GBRH01279859">
    <property type="protein sequence ID" value="JAD18036.1"/>
    <property type="molecule type" value="Transcribed_RNA"/>
</dbReference>
<name>A0A0A9TXL8_ARUDO</name>
<sequence length="88" mass="10261">MGKLHMYMLYFNDPLIVDRTALPITGSLFLPSTGLFVYSIYNLILNSHRNTYFLFLVISFICNLNRYLSSIHIEMGLTLFHFTIKAHL</sequence>